<dbReference type="InterPro" id="IPR001624">
    <property type="entry name" value="FliE"/>
</dbReference>
<comment type="similarity">
    <text evidence="2 5">Belongs to the FliE family.</text>
</comment>
<keyword evidence="6" id="KW-0969">Cilium</keyword>
<evidence type="ECO:0000256" key="4">
    <source>
        <dbReference type="ARBA" id="ARBA00023143"/>
    </source>
</evidence>
<dbReference type="PRINTS" id="PR01006">
    <property type="entry name" value="FLGHOOKFLIE"/>
</dbReference>
<dbReference type="EMBL" id="JADIKD010000011">
    <property type="protein sequence ID" value="MFK2918170.1"/>
    <property type="molecule type" value="Genomic_DNA"/>
</dbReference>
<dbReference type="PANTHER" id="PTHR34653:SF1">
    <property type="entry name" value="FLAGELLAR HOOK-BASAL BODY COMPLEX PROTEIN FLIE"/>
    <property type="match status" value="1"/>
</dbReference>
<evidence type="ECO:0000313" key="7">
    <source>
        <dbReference type="Proteomes" id="UP001620408"/>
    </source>
</evidence>
<comment type="caution">
    <text evidence="6">The sequence shown here is derived from an EMBL/GenBank/DDBJ whole genome shotgun (WGS) entry which is preliminary data.</text>
</comment>
<reference evidence="6 7" key="1">
    <citation type="submission" date="2020-10" db="EMBL/GenBank/DDBJ databases">
        <title>Phylogeny of dyella-like bacteria.</title>
        <authorList>
            <person name="Fu J."/>
        </authorList>
    </citation>
    <scope>NUCLEOTIDE SEQUENCE [LARGE SCALE GENOMIC DNA]</scope>
    <source>
        <strain evidence="6 7">BB4</strain>
    </source>
</reference>
<keyword evidence="6" id="KW-0966">Cell projection</keyword>
<keyword evidence="4 5" id="KW-0975">Bacterial flagellum</keyword>
<accession>A0ABW8K6F3</accession>
<evidence type="ECO:0000313" key="6">
    <source>
        <dbReference type="EMBL" id="MFK2918170.1"/>
    </source>
</evidence>
<dbReference type="Pfam" id="PF02049">
    <property type="entry name" value="FliE"/>
    <property type="match status" value="1"/>
</dbReference>
<dbReference type="Proteomes" id="UP001620408">
    <property type="component" value="Unassembled WGS sequence"/>
</dbReference>
<keyword evidence="7" id="KW-1185">Reference proteome</keyword>
<evidence type="ECO:0000256" key="2">
    <source>
        <dbReference type="ARBA" id="ARBA00009272"/>
    </source>
</evidence>
<dbReference type="PANTHER" id="PTHR34653">
    <property type="match status" value="1"/>
</dbReference>
<name>A0ABW8K6F3_9GAMM</name>
<organism evidence="6 7">
    <name type="scientific">Dyella koreensis</name>
    <dbReference type="NCBI Taxonomy" id="311235"/>
    <lineage>
        <taxon>Bacteria</taxon>
        <taxon>Pseudomonadati</taxon>
        <taxon>Pseudomonadota</taxon>
        <taxon>Gammaproteobacteria</taxon>
        <taxon>Lysobacterales</taxon>
        <taxon>Rhodanobacteraceae</taxon>
        <taxon>Dyella</taxon>
    </lineage>
</organism>
<evidence type="ECO:0000256" key="1">
    <source>
        <dbReference type="ARBA" id="ARBA00004117"/>
    </source>
</evidence>
<dbReference type="RefSeq" id="WP_379983924.1">
    <property type="nucleotide sequence ID" value="NZ_JADIKD010000011.1"/>
</dbReference>
<dbReference type="NCBIfam" id="TIGR00205">
    <property type="entry name" value="fliE"/>
    <property type="match status" value="1"/>
</dbReference>
<evidence type="ECO:0000256" key="5">
    <source>
        <dbReference type="HAMAP-Rule" id="MF_00724"/>
    </source>
</evidence>
<sequence length="105" mass="11079">MKIELSSPMLEAIAAARPNLTPGVVADAEGGGSASFAQAMKHAVEHIDGQQHDAQSKVTAVETGQSDDLVGAMLSSQEASLSFSMMMQVRNKLMAAFDDIIKMQV</sequence>
<dbReference type="HAMAP" id="MF_00724">
    <property type="entry name" value="FliE"/>
    <property type="match status" value="1"/>
</dbReference>
<protein>
    <recommendedName>
        <fullName evidence="3 5">Flagellar hook-basal body complex protein FliE</fullName>
    </recommendedName>
</protein>
<keyword evidence="6" id="KW-0282">Flagellum</keyword>
<evidence type="ECO:0000256" key="3">
    <source>
        <dbReference type="ARBA" id="ARBA00018024"/>
    </source>
</evidence>
<comment type="subcellular location">
    <subcellularLocation>
        <location evidence="1 5">Bacterial flagellum basal body</location>
    </subcellularLocation>
</comment>
<gene>
    <name evidence="5 6" type="primary">fliE</name>
    <name evidence="6" type="ORF">ISS97_12930</name>
</gene>
<proteinExistence type="inferred from homology"/>